<reference evidence="2 3" key="1">
    <citation type="submission" date="2021-03" db="EMBL/GenBank/DDBJ databases">
        <authorList>
            <person name="So Y."/>
        </authorList>
    </citation>
    <scope>NUCLEOTIDE SEQUENCE [LARGE SCALE GENOMIC DNA]</scope>
    <source>
        <strain evidence="2 3">PWR1</strain>
    </source>
</reference>
<dbReference type="RefSeq" id="WP_209351086.1">
    <property type="nucleotide sequence ID" value="NZ_JAGIYZ010000005.1"/>
</dbReference>
<comment type="caution">
    <text evidence="2">The sequence shown here is derived from an EMBL/GenBank/DDBJ whole genome shotgun (WGS) entry which is preliminary data.</text>
</comment>
<name>A0ABS4AR07_9PROT</name>
<gene>
    <name evidence="2" type="ORF">J5Y09_07250</name>
</gene>
<dbReference type="EMBL" id="JAGIYZ010000005">
    <property type="protein sequence ID" value="MBP0463702.1"/>
    <property type="molecule type" value="Genomic_DNA"/>
</dbReference>
<proteinExistence type="predicted"/>
<evidence type="ECO:0008006" key="4">
    <source>
        <dbReference type="Google" id="ProtNLM"/>
    </source>
</evidence>
<organism evidence="2 3">
    <name type="scientific">Roseomonas nitratireducens</name>
    <dbReference type="NCBI Taxonomy" id="2820810"/>
    <lineage>
        <taxon>Bacteria</taxon>
        <taxon>Pseudomonadati</taxon>
        <taxon>Pseudomonadota</taxon>
        <taxon>Alphaproteobacteria</taxon>
        <taxon>Acetobacterales</taxon>
        <taxon>Roseomonadaceae</taxon>
        <taxon>Roseomonas</taxon>
    </lineage>
</organism>
<keyword evidence="3" id="KW-1185">Reference proteome</keyword>
<protein>
    <recommendedName>
        <fullName evidence="4">Tetratricopeptide repeat protein</fullName>
    </recommendedName>
</protein>
<feature type="repeat" description="TPR" evidence="1">
    <location>
        <begin position="352"/>
        <end position="385"/>
    </location>
</feature>
<dbReference type="Proteomes" id="UP000680815">
    <property type="component" value="Unassembled WGS sequence"/>
</dbReference>
<dbReference type="Gene3D" id="1.25.40.10">
    <property type="entry name" value="Tetratricopeptide repeat domain"/>
    <property type="match status" value="1"/>
</dbReference>
<evidence type="ECO:0000313" key="3">
    <source>
        <dbReference type="Proteomes" id="UP000680815"/>
    </source>
</evidence>
<sequence length="527" mass="57552">MSGLDEAAIRRELARILDSRAFDASSRNRHFLSYIVEETLAGRADRIKAYAIATLVFGRQADFDPQVDSIVRIEAGRLRRALERFYLMAGSGEMVRISIPRGSYVPSFEVGREAPSRTDVPVAGRSGPAILVRPFDEEGDHSAYPSFTRGFTRQVIVGLTRYTQLLVFGAETAMSPEPHGGSLDPDYVVTGGTCVSGDRFTADVLLTDARTGRCVWGGLFTHDLDPAAIATARDEVASAVVRSLAQPYGALYAHKAPEVEGKPVRSLTAYDCVIRFYQYWRTFDRRMFAMLREDLEDAIRREPCFADAYACLSLLLADGYRYGYVAGDERAGCLARALTLGRRAVDLAPLSSHSHHALGMAYWFGGDVPSAVAALETGLHLNPNDTDIMAELGVRYANLANWERAVPLLEGSYMRNPAQPSTYRIGLALWHLWHGRFEAALSEARKVDAPGVVYGYAAEAVAAAELGLWHDAATAVRALRAIRPDYLLHAKADLTQRNLHPRLVELVTAGLAKAAGASAPPAMTCAS</sequence>
<dbReference type="InterPro" id="IPR011990">
    <property type="entry name" value="TPR-like_helical_dom_sf"/>
</dbReference>
<keyword evidence="1" id="KW-0802">TPR repeat</keyword>
<evidence type="ECO:0000256" key="1">
    <source>
        <dbReference type="PROSITE-ProRule" id="PRU00339"/>
    </source>
</evidence>
<dbReference type="PROSITE" id="PS50005">
    <property type="entry name" value="TPR"/>
    <property type="match status" value="1"/>
</dbReference>
<dbReference type="SUPFAM" id="SSF48452">
    <property type="entry name" value="TPR-like"/>
    <property type="match status" value="1"/>
</dbReference>
<accession>A0ABS4AR07</accession>
<dbReference type="InterPro" id="IPR019734">
    <property type="entry name" value="TPR_rpt"/>
</dbReference>
<evidence type="ECO:0000313" key="2">
    <source>
        <dbReference type="EMBL" id="MBP0463702.1"/>
    </source>
</evidence>